<accession>A0A517T248</accession>
<protein>
    <recommendedName>
        <fullName evidence="3">RNA polymerase sigma factor</fullName>
    </recommendedName>
</protein>
<name>A0A517T248_9BACT</name>
<dbReference type="Proteomes" id="UP000315003">
    <property type="component" value="Chromosome"/>
</dbReference>
<sequence>MERKTPAARFDPCRDPYTTSLIRKKVTALTSKRPFSRADRDDLYQEILSAVAASAENIDDEIGHRNPYITAIVERQVSSIRKRQQASKRNNAGVSSLNVAAESDDGRTTDLIATLSLCDGDRRVCRERRLSEEEVSSLRIDLAEVISELPKAWQQMLELCSHHSLSEVSRQMNVPRTTLCSWMSQIRAKLVEREIHKYFQN</sequence>
<dbReference type="EMBL" id="CP036272">
    <property type="protein sequence ID" value="QDT62457.1"/>
    <property type="molecule type" value="Genomic_DNA"/>
</dbReference>
<reference evidence="1 2" key="1">
    <citation type="submission" date="2019-02" db="EMBL/GenBank/DDBJ databases">
        <title>Deep-cultivation of Planctomycetes and their phenomic and genomic characterization uncovers novel biology.</title>
        <authorList>
            <person name="Wiegand S."/>
            <person name="Jogler M."/>
            <person name="Boedeker C."/>
            <person name="Pinto D."/>
            <person name="Vollmers J."/>
            <person name="Rivas-Marin E."/>
            <person name="Kohn T."/>
            <person name="Peeters S.H."/>
            <person name="Heuer A."/>
            <person name="Rast P."/>
            <person name="Oberbeckmann S."/>
            <person name="Bunk B."/>
            <person name="Jeske O."/>
            <person name="Meyerdierks A."/>
            <person name="Storesund J.E."/>
            <person name="Kallscheuer N."/>
            <person name="Luecker S."/>
            <person name="Lage O.M."/>
            <person name="Pohl T."/>
            <person name="Merkel B.J."/>
            <person name="Hornburger P."/>
            <person name="Mueller R.-W."/>
            <person name="Bruemmer F."/>
            <person name="Labrenz M."/>
            <person name="Spormann A.M."/>
            <person name="Op den Camp H."/>
            <person name="Overmann J."/>
            <person name="Amann R."/>
            <person name="Jetten M.S.M."/>
            <person name="Mascher T."/>
            <person name="Medema M.H."/>
            <person name="Devos D.P."/>
            <person name="Kaster A.-K."/>
            <person name="Ovreas L."/>
            <person name="Rohde M."/>
            <person name="Galperin M.Y."/>
            <person name="Jogler C."/>
        </authorList>
    </citation>
    <scope>NUCLEOTIDE SEQUENCE [LARGE SCALE GENOMIC DNA]</scope>
    <source>
        <strain evidence="1 2">SV_7m_r</strain>
    </source>
</reference>
<evidence type="ECO:0000313" key="1">
    <source>
        <dbReference type="EMBL" id="QDT62457.1"/>
    </source>
</evidence>
<dbReference type="AlphaFoldDB" id="A0A517T248"/>
<dbReference type="RefSeq" id="WP_145277242.1">
    <property type="nucleotide sequence ID" value="NZ_CP036272.1"/>
</dbReference>
<gene>
    <name evidence="1" type="ORF">SV7mr_50050</name>
</gene>
<dbReference type="InterPro" id="IPR013324">
    <property type="entry name" value="RNA_pol_sigma_r3/r4-like"/>
</dbReference>
<organism evidence="1 2">
    <name type="scientific">Stieleria bergensis</name>
    <dbReference type="NCBI Taxonomy" id="2528025"/>
    <lineage>
        <taxon>Bacteria</taxon>
        <taxon>Pseudomonadati</taxon>
        <taxon>Planctomycetota</taxon>
        <taxon>Planctomycetia</taxon>
        <taxon>Pirellulales</taxon>
        <taxon>Pirellulaceae</taxon>
        <taxon>Stieleria</taxon>
    </lineage>
</organism>
<proteinExistence type="predicted"/>
<dbReference type="OrthoDB" id="263480at2"/>
<dbReference type="SUPFAM" id="SSF88659">
    <property type="entry name" value="Sigma3 and sigma4 domains of RNA polymerase sigma factors"/>
    <property type="match status" value="1"/>
</dbReference>
<evidence type="ECO:0008006" key="3">
    <source>
        <dbReference type="Google" id="ProtNLM"/>
    </source>
</evidence>
<evidence type="ECO:0000313" key="2">
    <source>
        <dbReference type="Proteomes" id="UP000315003"/>
    </source>
</evidence>
<keyword evidence="2" id="KW-1185">Reference proteome</keyword>